<dbReference type="Gramene" id="PHT78184">
    <property type="protein sequence ID" value="PHT78184"/>
    <property type="gene ID" value="T459_16236"/>
</dbReference>
<feature type="domain" description="Plastid division protein CDP1-like IMS" evidence="1">
    <location>
        <begin position="14"/>
        <end position="99"/>
    </location>
</feature>
<dbReference type="STRING" id="4072.A0A2G2Z894"/>
<dbReference type="Pfam" id="PF13355">
    <property type="entry name" value="ARC6-like_IMS"/>
    <property type="match status" value="1"/>
</dbReference>
<accession>A0A2G2Z894</accession>
<evidence type="ECO:0000259" key="1">
    <source>
        <dbReference type="Pfam" id="PF13355"/>
    </source>
</evidence>
<evidence type="ECO:0000313" key="2">
    <source>
        <dbReference type="EMBL" id="PHT78184.1"/>
    </source>
</evidence>
<keyword evidence="3" id="KW-1185">Reference proteome</keyword>
<sequence>MIGYGRANAIFVSASEDRTCKVLDGQMLKIWTDRATEIAQHGWFLEYNLLNLAIDSVTVSADGRRAIVEATLEESASLTDVAHPEHNDSYSTAYNRFMLKCQA</sequence>
<dbReference type="PANTHER" id="PTHR33925:SF1">
    <property type="entry name" value="PROTEIN ACCUMULATION AND REPLICATION OF CHLOROPLASTS 6, CHLOROPLASTIC"/>
    <property type="match status" value="1"/>
</dbReference>
<name>A0A2G2Z894_CAPAN</name>
<reference evidence="2 3" key="2">
    <citation type="journal article" date="2017" name="Genome Biol.">
        <title>New reference genome sequences of hot pepper reveal the massive evolution of plant disease-resistance genes by retroduplication.</title>
        <authorList>
            <person name="Kim S."/>
            <person name="Park J."/>
            <person name="Yeom S.I."/>
            <person name="Kim Y.M."/>
            <person name="Seo E."/>
            <person name="Kim K.T."/>
            <person name="Kim M.S."/>
            <person name="Lee J.M."/>
            <person name="Cheong K."/>
            <person name="Shin H.S."/>
            <person name="Kim S.B."/>
            <person name="Han K."/>
            <person name="Lee J."/>
            <person name="Park M."/>
            <person name="Lee H.A."/>
            <person name="Lee H.Y."/>
            <person name="Lee Y."/>
            <person name="Oh S."/>
            <person name="Lee J.H."/>
            <person name="Choi E."/>
            <person name="Choi E."/>
            <person name="Lee S.E."/>
            <person name="Jeon J."/>
            <person name="Kim H."/>
            <person name="Choi G."/>
            <person name="Song H."/>
            <person name="Lee J."/>
            <person name="Lee S.C."/>
            <person name="Kwon J.K."/>
            <person name="Lee H.Y."/>
            <person name="Koo N."/>
            <person name="Hong Y."/>
            <person name="Kim R.W."/>
            <person name="Kang W.H."/>
            <person name="Huh J.H."/>
            <person name="Kang B.C."/>
            <person name="Yang T.J."/>
            <person name="Lee Y.H."/>
            <person name="Bennetzen J.L."/>
            <person name="Choi D."/>
        </authorList>
    </citation>
    <scope>NUCLEOTIDE SEQUENCE [LARGE SCALE GENOMIC DNA]</scope>
    <source>
        <strain evidence="3">cv. CM334</strain>
    </source>
</reference>
<dbReference type="AlphaFoldDB" id="A0A2G2Z894"/>
<protein>
    <recommendedName>
        <fullName evidence="1">Plastid division protein CDP1-like IMS domain-containing protein</fullName>
    </recommendedName>
</protein>
<comment type="caution">
    <text evidence="2">The sequence shown here is derived from an EMBL/GenBank/DDBJ whole genome shotgun (WGS) entry which is preliminary data.</text>
</comment>
<dbReference type="PANTHER" id="PTHR33925">
    <property type="entry name" value="PLASTID DIVISION PROTEIN CDP1, CHLOROPLASTIC-RELATED"/>
    <property type="match status" value="1"/>
</dbReference>
<dbReference type="InterPro" id="IPR044685">
    <property type="entry name" value="CPD1-like"/>
</dbReference>
<dbReference type="InterPro" id="IPR025344">
    <property type="entry name" value="CDP1-like_IMS"/>
</dbReference>
<gene>
    <name evidence="2" type="ORF">T459_16236</name>
</gene>
<organism evidence="2 3">
    <name type="scientific">Capsicum annuum</name>
    <name type="common">Capsicum pepper</name>
    <dbReference type="NCBI Taxonomy" id="4072"/>
    <lineage>
        <taxon>Eukaryota</taxon>
        <taxon>Viridiplantae</taxon>
        <taxon>Streptophyta</taxon>
        <taxon>Embryophyta</taxon>
        <taxon>Tracheophyta</taxon>
        <taxon>Spermatophyta</taxon>
        <taxon>Magnoliopsida</taxon>
        <taxon>eudicotyledons</taxon>
        <taxon>Gunneridae</taxon>
        <taxon>Pentapetalae</taxon>
        <taxon>asterids</taxon>
        <taxon>lamiids</taxon>
        <taxon>Solanales</taxon>
        <taxon>Solanaceae</taxon>
        <taxon>Solanoideae</taxon>
        <taxon>Capsiceae</taxon>
        <taxon>Capsicum</taxon>
    </lineage>
</organism>
<dbReference type="Proteomes" id="UP000222542">
    <property type="component" value="Unassembled WGS sequence"/>
</dbReference>
<reference evidence="2 3" key="1">
    <citation type="journal article" date="2014" name="Nat. Genet.">
        <title>Genome sequence of the hot pepper provides insights into the evolution of pungency in Capsicum species.</title>
        <authorList>
            <person name="Kim S."/>
            <person name="Park M."/>
            <person name="Yeom S.I."/>
            <person name="Kim Y.M."/>
            <person name="Lee J.M."/>
            <person name="Lee H.A."/>
            <person name="Seo E."/>
            <person name="Choi J."/>
            <person name="Cheong K."/>
            <person name="Kim K.T."/>
            <person name="Jung K."/>
            <person name="Lee G.W."/>
            <person name="Oh S.K."/>
            <person name="Bae C."/>
            <person name="Kim S.B."/>
            <person name="Lee H.Y."/>
            <person name="Kim S.Y."/>
            <person name="Kim M.S."/>
            <person name="Kang B.C."/>
            <person name="Jo Y.D."/>
            <person name="Yang H.B."/>
            <person name="Jeong H.J."/>
            <person name="Kang W.H."/>
            <person name="Kwon J.K."/>
            <person name="Shin C."/>
            <person name="Lim J.Y."/>
            <person name="Park J.H."/>
            <person name="Huh J.H."/>
            <person name="Kim J.S."/>
            <person name="Kim B.D."/>
            <person name="Cohen O."/>
            <person name="Paran I."/>
            <person name="Suh M.C."/>
            <person name="Lee S.B."/>
            <person name="Kim Y.K."/>
            <person name="Shin Y."/>
            <person name="Noh S.J."/>
            <person name="Park J."/>
            <person name="Seo Y.S."/>
            <person name="Kwon S.Y."/>
            <person name="Kim H.A."/>
            <person name="Park J.M."/>
            <person name="Kim H.J."/>
            <person name="Choi S.B."/>
            <person name="Bosland P.W."/>
            <person name="Reeves G."/>
            <person name="Jo S.H."/>
            <person name="Lee B.W."/>
            <person name="Cho H.T."/>
            <person name="Choi H.S."/>
            <person name="Lee M.S."/>
            <person name="Yu Y."/>
            <person name="Do Choi Y."/>
            <person name="Park B.S."/>
            <person name="van Deynze A."/>
            <person name="Ashrafi H."/>
            <person name="Hill T."/>
            <person name="Kim W.T."/>
            <person name="Pai H.S."/>
            <person name="Ahn H.K."/>
            <person name="Yeam I."/>
            <person name="Giovannoni J.J."/>
            <person name="Rose J.K."/>
            <person name="Sorensen I."/>
            <person name="Lee S.J."/>
            <person name="Kim R.W."/>
            <person name="Choi I.Y."/>
            <person name="Choi B.S."/>
            <person name="Lim J.S."/>
            <person name="Lee Y.H."/>
            <person name="Choi D."/>
        </authorList>
    </citation>
    <scope>NUCLEOTIDE SEQUENCE [LARGE SCALE GENOMIC DNA]</scope>
    <source>
        <strain evidence="3">cv. CM334</strain>
    </source>
</reference>
<evidence type="ECO:0000313" key="3">
    <source>
        <dbReference type="Proteomes" id="UP000222542"/>
    </source>
</evidence>
<proteinExistence type="predicted"/>
<dbReference type="EMBL" id="AYRZ02000006">
    <property type="protein sequence ID" value="PHT78184.1"/>
    <property type="molecule type" value="Genomic_DNA"/>
</dbReference>